<keyword evidence="5 16" id="KW-0679">Respiratory chain</keyword>
<evidence type="ECO:0000256" key="14">
    <source>
        <dbReference type="ARBA" id="ARBA00023136"/>
    </source>
</evidence>
<evidence type="ECO:0000256" key="1">
    <source>
        <dbReference type="ARBA" id="ARBA00004448"/>
    </source>
</evidence>
<feature type="domain" description="Cytochrome oxidase subunit II transmembrane region profile" evidence="19">
    <location>
        <begin position="1"/>
        <end position="91"/>
    </location>
</feature>
<dbReference type="InterPro" id="IPR034210">
    <property type="entry name" value="CcO_II_C"/>
</dbReference>
<dbReference type="InterPro" id="IPR011759">
    <property type="entry name" value="Cyt_c_oxidase_su2_TM_dom"/>
</dbReference>
<protein>
    <recommendedName>
        <fullName evidence="3 16">Cytochrome c oxidase subunit 2</fullName>
    </recommendedName>
</protein>
<evidence type="ECO:0000256" key="16">
    <source>
        <dbReference type="RuleBase" id="RU000457"/>
    </source>
</evidence>
<keyword evidence="10" id="KW-1278">Translocase</keyword>
<evidence type="ECO:0000256" key="5">
    <source>
        <dbReference type="ARBA" id="ARBA00022660"/>
    </source>
</evidence>
<name>A0A7T7D6K2_9EUPU</name>
<keyword evidence="14 16" id="KW-0472">Membrane</keyword>
<accession>A0A7T7D6K2</accession>
<comment type="catalytic activity">
    <reaction evidence="15">
        <text>4 Fe(II)-[cytochrome c] + O2 + 8 H(+)(in) = 4 Fe(III)-[cytochrome c] + 2 H2O + 4 H(+)(out)</text>
        <dbReference type="Rhea" id="RHEA:11436"/>
        <dbReference type="Rhea" id="RHEA-COMP:10350"/>
        <dbReference type="Rhea" id="RHEA-COMP:14399"/>
        <dbReference type="ChEBI" id="CHEBI:15377"/>
        <dbReference type="ChEBI" id="CHEBI:15378"/>
        <dbReference type="ChEBI" id="CHEBI:15379"/>
        <dbReference type="ChEBI" id="CHEBI:29033"/>
        <dbReference type="ChEBI" id="CHEBI:29034"/>
        <dbReference type="EC" id="7.1.1.9"/>
    </reaction>
    <physiologicalReaction direction="left-to-right" evidence="15">
        <dbReference type="Rhea" id="RHEA:11437"/>
    </physiologicalReaction>
</comment>
<dbReference type="GO" id="GO:0005507">
    <property type="term" value="F:copper ion binding"/>
    <property type="evidence" value="ECO:0007669"/>
    <property type="project" value="InterPro"/>
</dbReference>
<evidence type="ECO:0000256" key="10">
    <source>
        <dbReference type="ARBA" id="ARBA00022967"/>
    </source>
</evidence>
<dbReference type="CDD" id="cd13912">
    <property type="entry name" value="CcO_II_C"/>
    <property type="match status" value="1"/>
</dbReference>
<dbReference type="EMBL" id="MW118059">
    <property type="protein sequence ID" value="QQL04603.1"/>
    <property type="molecule type" value="Genomic_DNA"/>
</dbReference>
<sequence length="233" mass="25973">MSFWGQLNLMDPASFIQSEMILFHDHALILLVGILTLVSIVGIKFIINKFNTRNVHEAPTVEVIWTIIPATLLLWLALPSLRLLYLSDEQGSEGIVLKAVGHQWYWSYSIPALDINSYDSYMIPSSELGKGEFRLLEVDRRTIVPFNSAINVLTTSNDVIHSFALPSLGVKVDAVPGRINSTGFSTDMPGVYYGQCSEICGANHAFMPIVVEAVQMEYFILMSKPLKLTGVFF</sequence>
<evidence type="ECO:0000256" key="4">
    <source>
        <dbReference type="ARBA" id="ARBA00022448"/>
    </source>
</evidence>
<keyword evidence="7 16" id="KW-0479">Metal-binding</keyword>
<dbReference type="PROSITE" id="PS50857">
    <property type="entry name" value="COX2_CUA"/>
    <property type="match status" value="1"/>
</dbReference>
<dbReference type="Gene3D" id="2.60.40.420">
    <property type="entry name" value="Cupredoxins - blue copper proteins"/>
    <property type="match status" value="1"/>
</dbReference>
<comment type="subcellular location">
    <subcellularLocation>
        <location evidence="1 16">Mitochondrion inner membrane</location>
        <topology evidence="1 16">Multi-pass membrane protein</topology>
    </subcellularLocation>
</comment>
<keyword evidence="6 16" id="KW-0812">Transmembrane</keyword>
<comment type="similarity">
    <text evidence="2 16">Belongs to the cytochrome c oxidase subunit 2 family.</text>
</comment>
<evidence type="ECO:0000256" key="9">
    <source>
        <dbReference type="ARBA" id="ARBA00022842"/>
    </source>
</evidence>
<keyword evidence="16 20" id="KW-0496">Mitochondrion</keyword>
<keyword evidence="12 17" id="KW-1133">Transmembrane helix</keyword>
<dbReference type="InterPro" id="IPR045187">
    <property type="entry name" value="CcO_II"/>
</dbReference>
<dbReference type="GO" id="GO:0005743">
    <property type="term" value="C:mitochondrial inner membrane"/>
    <property type="evidence" value="ECO:0007669"/>
    <property type="project" value="UniProtKB-SubCell"/>
</dbReference>
<evidence type="ECO:0000256" key="3">
    <source>
        <dbReference type="ARBA" id="ARBA00015946"/>
    </source>
</evidence>
<dbReference type="GO" id="GO:0004129">
    <property type="term" value="F:cytochrome-c oxidase activity"/>
    <property type="evidence" value="ECO:0007669"/>
    <property type="project" value="UniProtKB-EC"/>
</dbReference>
<dbReference type="SUPFAM" id="SSF49503">
    <property type="entry name" value="Cupredoxins"/>
    <property type="match status" value="1"/>
</dbReference>
<keyword evidence="11 16" id="KW-0249">Electron transport</keyword>
<evidence type="ECO:0000256" key="7">
    <source>
        <dbReference type="ARBA" id="ARBA00022723"/>
    </source>
</evidence>
<dbReference type="FunFam" id="2.60.40.420:FF:000001">
    <property type="entry name" value="Cytochrome c oxidase subunit 2"/>
    <property type="match status" value="1"/>
</dbReference>
<keyword evidence="9" id="KW-0460">Magnesium</keyword>
<dbReference type="InterPro" id="IPR001505">
    <property type="entry name" value="Copper_CuA"/>
</dbReference>
<dbReference type="PRINTS" id="PR01166">
    <property type="entry name" value="CYCOXIDASEII"/>
</dbReference>
<evidence type="ECO:0000256" key="2">
    <source>
        <dbReference type="ARBA" id="ARBA00007866"/>
    </source>
</evidence>
<dbReference type="Pfam" id="PF02790">
    <property type="entry name" value="COX2_TM"/>
    <property type="match status" value="1"/>
</dbReference>
<dbReference type="Pfam" id="PF00116">
    <property type="entry name" value="COX2"/>
    <property type="match status" value="1"/>
</dbReference>
<evidence type="ECO:0000256" key="17">
    <source>
        <dbReference type="SAM" id="Phobius"/>
    </source>
</evidence>
<evidence type="ECO:0000256" key="15">
    <source>
        <dbReference type="ARBA" id="ARBA00049512"/>
    </source>
</evidence>
<dbReference type="GeneID" id="67139172"/>
<dbReference type="GO" id="GO:0042773">
    <property type="term" value="P:ATP synthesis coupled electron transport"/>
    <property type="evidence" value="ECO:0007669"/>
    <property type="project" value="TreeGrafter"/>
</dbReference>
<dbReference type="CTD" id="4513"/>
<feature type="transmembrane region" description="Helical" evidence="17">
    <location>
        <begin position="59"/>
        <end position="78"/>
    </location>
</feature>
<evidence type="ECO:0000256" key="11">
    <source>
        <dbReference type="ARBA" id="ARBA00022982"/>
    </source>
</evidence>
<keyword evidence="4 16" id="KW-0813">Transport</keyword>
<gene>
    <name evidence="20" type="primary">COX2</name>
</gene>
<comment type="function">
    <text evidence="16">Component of the cytochrome c oxidase, the last enzyme in the mitochondrial electron transport chain which drives oxidative phosphorylation. The respiratory chain contains 3 multisubunit complexes succinate dehydrogenase (complex II, CII), ubiquinol-cytochrome c oxidoreductase (cytochrome b-c1 complex, complex III, CIII) and cytochrome c oxidase (complex IV, CIV), that cooperate to transfer electrons derived from NADH and succinate to molecular oxygen, creating an electrochemical gradient over the inner membrane that drives transmembrane transport and the ATP synthase. Cytochrome c oxidase is the component of the respiratory chain that catalyzes the reduction of oxygen to water. Electrons originating from reduced cytochrome c in the intermembrane space (IMS) are transferred via the dinuclear copper A center (CU(A)) of subunit 2 and heme A of subunit 1 to the active site in subunit 1, a binuclear center (BNC) formed by heme A3 and copper B (CU(B)). The BNC reduces molecular oxygen to 2 water molecules using 4 electrons from cytochrome c in the IMS and 4 protons from the mitochondrial matrix.</text>
</comment>
<dbReference type="RefSeq" id="YP_010143396.1">
    <property type="nucleotide sequence ID" value="NC_056972.1"/>
</dbReference>
<dbReference type="SUPFAM" id="SSF81464">
    <property type="entry name" value="Cytochrome c oxidase subunit II-like, transmembrane region"/>
    <property type="match status" value="1"/>
</dbReference>
<dbReference type="PROSITE" id="PS50999">
    <property type="entry name" value="COX2_TM"/>
    <property type="match status" value="1"/>
</dbReference>
<comment type="cofactor">
    <cofactor evidence="16">
        <name>Cu cation</name>
        <dbReference type="ChEBI" id="CHEBI:23378"/>
    </cofactor>
    <text evidence="16">Binds a copper A center.</text>
</comment>
<feature type="domain" description="Cytochrome oxidase subunit II copper A binding" evidence="18">
    <location>
        <begin position="92"/>
        <end position="225"/>
    </location>
</feature>
<dbReference type="PROSITE" id="PS00078">
    <property type="entry name" value="COX2"/>
    <property type="match status" value="1"/>
</dbReference>
<dbReference type="Gene3D" id="1.10.287.90">
    <property type="match status" value="1"/>
</dbReference>
<dbReference type="InterPro" id="IPR036257">
    <property type="entry name" value="Cyt_c_oxidase_su2_TM_sf"/>
</dbReference>
<dbReference type="InterPro" id="IPR008972">
    <property type="entry name" value="Cupredoxin"/>
</dbReference>
<organism evidence="20">
    <name type="scientific">Euphaedusa planostriata</name>
    <dbReference type="NCBI Taxonomy" id="2798995"/>
    <lineage>
        <taxon>Eukaryota</taxon>
        <taxon>Metazoa</taxon>
        <taxon>Spiralia</taxon>
        <taxon>Lophotrochozoa</taxon>
        <taxon>Mollusca</taxon>
        <taxon>Gastropoda</taxon>
        <taxon>Heterobranchia</taxon>
        <taxon>Euthyneura</taxon>
        <taxon>Panpulmonata</taxon>
        <taxon>Eupulmonata</taxon>
        <taxon>Stylommatophora</taxon>
        <taxon>Helicina</taxon>
        <taxon>Clausilioidea</taxon>
        <taxon>Clausiliidae</taxon>
        <taxon>Phaedusinae</taxon>
        <taxon>Euphaedusa</taxon>
    </lineage>
</organism>
<keyword evidence="8 16" id="KW-0999">Mitochondrion inner membrane</keyword>
<dbReference type="PANTHER" id="PTHR22888:SF9">
    <property type="entry name" value="CYTOCHROME C OXIDASE SUBUNIT 2"/>
    <property type="match status" value="1"/>
</dbReference>
<dbReference type="AlphaFoldDB" id="A0A7T7D6K2"/>
<evidence type="ECO:0000256" key="12">
    <source>
        <dbReference type="ARBA" id="ARBA00022989"/>
    </source>
</evidence>
<feature type="transmembrane region" description="Helical" evidence="17">
    <location>
        <begin position="27"/>
        <end position="47"/>
    </location>
</feature>
<dbReference type="InterPro" id="IPR002429">
    <property type="entry name" value="CcO_II-like_C"/>
</dbReference>
<evidence type="ECO:0000256" key="6">
    <source>
        <dbReference type="ARBA" id="ARBA00022692"/>
    </source>
</evidence>
<geneLocation type="mitochondrion" evidence="20"/>
<evidence type="ECO:0000259" key="19">
    <source>
        <dbReference type="PROSITE" id="PS50999"/>
    </source>
</evidence>
<evidence type="ECO:0000256" key="13">
    <source>
        <dbReference type="ARBA" id="ARBA00023008"/>
    </source>
</evidence>
<evidence type="ECO:0000256" key="8">
    <source>
        <dbReference type="ARBA" id="ARBA00022792"/>
    </source>
</evidence>
<reference evidence="20" key="1">
    <citation type="submission" date="2020-10" db="EMBL/GenBank/DDBJ databases">
        <authorList>
            <person name="Zhang Y."/>
            <person name="Huang X.-C."/>
            <person name="OuYang S."/>
            <person name="Wu X.-P."/>
        </authorList>
    </citation>
    <scope>NUCLEOTIDE SEQUENCE</scope>
</reference>
<evidence type="ECO:0000313" key="20">
    <source>
        <dbReference type="EMBL" id="QQL04603.1"/>
    </source>
</evidence>
<keyword evidence="13 16" id="KW-0186">Copper</keyword>
<evidence type="ECO:0000259" key="18">
    <source>
        <dbReference type="PROSITE" id="PS50857"/>
    </source>
</evidence>
<proteinExistence type="inferred from homology"/>
<dbReference type="PANTHER" id="PTHR22888">
    <property type="entry name" value="CYTOCHROME C OXIDASE, SUBUNIT II"/>
    <property type="match status" value="1"/>
</dbReference>